<dbReference type="AlphaFoldDB" id="A0A2I0VRN3"/>
<feature type="transmembrane region" description="Helical" evidence="1">
    <location>
        <begin position="232"/>
        <end position="253"/>
    </location>
</feature>
<evidence type="ECO:0000313" key="3">
    <source>
        <dbReference type="Proteomes" id="UP000233837"/>
    </source>
</evidence>
<dbReference type="SUPFAM" id="SSF52540">
    <property type="entry name" value="P-loop containing nucleoside triphosphate hydrolases"/>
    <property type="match status" value="1"/>
</dbReference>
<keyword evidence="3" id="KW-1185">Reference proteome</keyword>
<gene>
    <name evidence="2" type="primary">ABCA1</name>
    <name evidence="2" type="ORF">MA16_Dca017386</name>
</gene>
<evidence type="ECO:0000313" key="2">
    <source>
        <dbReference type="EMBL" id="PKU66065.1"/>
    </source>
</evidence>
<dbReference type="GO" id="GO:0005319">
    <property type="term" value="F:lipid transporter activity"/>
    <property type="evidence" value="ECO:0007669"/>
    <property type="project" value="TreeGrafter"/>
</dbReference>
<feature type="transmembrane region" description="Helical" evidence="1">
    <location>
        <begin position="294"/>
        <end position="313"/>
    </location>
</feature>
<dbReference type="Gene3D" id="3.40.50.300">
    <property type="entry name" value="P-loop containing nucleotide triphosphate hydrolases"/>
    <property type="match status" value="1"/>
</dbReference>
<dbReference type="PANTHER" id="PTHR19229:SF267">
    <property type="entry name" value="ABC TRANSPORTER A FAMILY MEMBER 1"/>
    <property type="match status" value="1"/>
</dbReference>
<dbReference type="EMBL" id="KZ503302">
    <property type="protein sequence ID" value="PKU66065.1"/>
    <property type="molecule type" value="Genomic_DNA"/>
</dbReference>
<name>A0A2I0VRN3_9ASPA</name>
<evidence type="ECO:0000256" key="1">
    <source>
        <dbReference type="SAM" id="Phobius"/>
    </source>
</evidence>
<sequence length="509" mass="56466">MKRKLSLGIALIGNSKVIILDEPTSGMDPYAMRSTWQLIKKIKKGRIILLTTHSMDEADVLGDRIAIMANGGLRCCGSSLFLKNRYGVGYTLTIAKTSSRSSVGGEIVHHHVPTAECISDVGSEISFRLPLASSSLFVNMFREIESRIRRRNNEDNSTFVENDCGGIESYGISVTTLEEVFLKVAGQRLDEVDYHQYQKSLNKTRTTDCQVSQSTLFGFSRSKRYWVHSCEFFRSLFCAAGQVFGLIISTIFGFAVRSLIKICCCGTIVRSALWVHLKALFIKRAISARRDRRTVAFQLLIPAIFMFMGLLFLRIKPHPDQDSVLLTTSHFNPLLSGGGGGGPIPFNLCHPAAEKVASHVMGGWIQKEEPRSFRFPDPEKALADAIGAAGTELGPLLLSMSEYLITSLNESYQSRSGSHKAGFVEVEWFMGESAGVNLESLVGGQGRRRKGFMENASPDTSCSWREEERGRWGLVDVGLRDGRRVNFWTGQQGRRQGELGEEKPELGRG</sequence>
<keyword evidence="1" id="KW-1133">Transmembrane helix</keyword>
<reference evidence="2 3" key="1">
    <citation type="journal article" date="2016" name="Sci. Rep.">
        <title>The Dendrobium catenatum Lindl. genome sequence provides insights into polysaccharide synthase, floral development and adaptive evolution.</title>
        <authorList>
            <person name="Zhang G.Q."/>
            <person name="Xu Q."/>
            <person name="Bian C."/>
            <person name="Tsai W.C."/>
            <person name="Yeh C.M."/>
            <person name="Liu K.W."/>
            <person name="Yoshida K."/>
            <person name="Zhang L.S."/>
            <person name="Chang S.B."/>
            <person name="Chen F."/>
            <person name="Shi Y."/>
            <person name="Su Y.Y."/>
            <person name="Zhang Y.Q."/>
            <person name="Chen L.J."/>
            <person name="Yin Y."/>
            <person name="Lin M."/>
            <person name="Huang H."/>
            <person name="Deng H."/>
            <person name="Wang Z.W."/>
            <person name="Zhu S.L."/>
            <person name="Zhao X."/>
            <person name="Deng C."/>
            <person name="Niu S.C."/>
            <person name="Huang J."/>
            <person name="Wang M."/>
            <person name="Liu G.H."/>
            <person name="Yang H.J."/>
            <person name="Xiao X.J."/>
            <person name="Hsiao Y.Y."/>
            <person name="Wu W.L."/>
            <person name="Chen Y.Y."/>
            <person name="Mitsuda N."/>
            <person name="Ohme-Takagi M."/>
            <person name="Luo Y.B."/>
            <person name="Van de Peer Y."/>
            <person name="Liu Z.J."/>
        </authorList>
    </citation>
    <scope>NUCLEOTIDE SEQUENCE [LARGE SCALE GENOMIC DNA]</scope>
    <source>
        <tissue evidence="2">The whole plant</tissue>
    </source>
</reference>
<dbReference type="GO" id="GO:0140359">
    <property type="term" value="F:ABC-type transporter activity"/>
    <property type="evidence" value="ECO:0007669"/>
    <property type="project" value="InterPro"/>
</dbReference>
<reference evidence="2 3" key="2">
    <citation type="journal article" date="2017" name="Nature">
        <title>The Apostasia genome and the evolution of orchids.</title>
        <authorList>
            <person name="Zhang G.Q."/>
            <person name="Liu K.W."/>
            <person name="Li Z."/>
            <person name="Lohaus R."/>
            <person name="Hsiao Y.Y."/>
            <person name="Niu S.C."/>
            <person name="Wang J.Y."/>
            <person name="Lin Y.C."/>
            <person name="Xu Q."/>
            <person name="Chen L.J."/>
            <person name="Yoshida K."/>
            <person name="Fujiwara S."/>
            <person name="Wang Z.W."/>
            <person name="Zhang Y.Q."/>
            <person name="Mitsuda N."/>
            <person name="Wang M."/>
            <person name="Liu G.H."/>
            <person name="Pecoraro L."/>
            <person name="Huang H.X."/>
            <person name="Xiao X.J."/>
            <person name="Lin M."/>
            <person name="Wu X.Y."/>
            <person name="Wu W.L."/>
            <person name="Chen Y.Y."/>
            <person name="Chang S.B."/>
            <person name="Sakamoto S."/>
            <person name="Ohme-Takagi M."/>
            <person name="Yagi M."/>
            <person name="Zeng S.J."/>
            <person name="Shen C.Y."/>
            <person name="Yeh C.M."/>
            <person name="Luo Y.B."/>
            <person name="Tsai W.C."/>
            <person name="Van de Peer Y."/>
            <person name="Liu Z.J."/>
        </authorList>
    </citation>
    <scope>NUCLEOTIDE SEQUENCE [LARGE SCALE GENOMIC DNA]</scope>
    <source>
        <tissue evidence="2">The whole plant</tissue>
    </source>
</reference>
<proteinExistence type="predicted"/>
<dbReference type="Proteomes" id="UP000233837">
    <property type="component" value="Unassembled WGS sequence"/>
</dbReference>
<keyword evidence="1" id="KW-0472">Membrane</keyword>
<organism evidence="2 3">
    <name type="scientific">Dendrobium catenatum</name>
    <dbReference type="NCBI Taxonomy" id="906689"/>
    <lineage>
        <taxon>Eukaryota</taxon>
        <taxon>Viridiplantae</taxon>
        <taxon>Streptophyta</taxon>
        <taxon>Embryophyta</taxon>
        <taxon>Tracheophyta</taxon>
        <taxon>Spermatophyta</taxon>
        <taxon>Magnoliopsida</taxon>
        <taxon>Liliopsida</taxon>
        <taxon>Asparagales</taxon>
        <taxon>Orchidaceae</taxon>
        <taxon>Epidendroideae</taxon>
        <taxon>Malaxideae</taxon>
        <taxon>Dendrobiinae</taxon>
        <taxon>Dendrobium</taxon>
    </lineage>
</organism>
<dbReference type="InterPro" id="IPR027417">
    <property type="entry name" value="P-loop_NTPase"/>
</dbReference>
<keyword evidence="1" id="KW-0812">Transmembrane</keyword>
<accession>A0A2I0VRN3</accession>
<dbReference type="PANTHER" id="PTHR19229">
    <property type="entry name" value="ATP-BINDING CASSETTE TRANSPORTER SUBFAMILY A ABCA"/>
    <property type="match status" value="1"/>
</dbReference>
<dbReference type="GO" id="GO:0016020">
    <property type="term" value="C:membrane"/>
    <property type="evidence" value="ECO:0007669"/>
    <property type="project" value="InterPro"/>
</dbReference>
<protein>
    <submittedName>
        <fullName evidence="2">ABC transporter A family member 1</fullName>
    </submittedName>
</protein>
<dbReference type="STRING" id="906689.A0A2I0VRN3"/>
<dbReference type="InterPro" id="IPR026082">
    <property type="entry name" value="ABCA"/>
</dbReference>